<dbReference type="RefSeq" id="WP_152149931.1">
    <property type="nucleotide sequence ID" value="NZ_WEIO01000002.1"/>
</dbReference>
<reference evidence="2 3" key="1">
    <citation type="submission" date="2019-10" db="EMBL/GenBank/DDBJ databases">
        <title>Bacillus aerolatum sp. nov., isolated from bioaerosol of sport playgrounds.</title>
        <authorList>
            <person name="Chen P."/>
            <person name="Zhang G."/>
        </authorList>
    </citation>
    <scope>NUCLEOTIDE SEQUENCE [LARGE SCALE GENOMIC DNA]</scope>
    <source>
        <strain evidence="2 3">CX253</strain>
    </source>
</reference>
<name>A0A6I1FNA7_9BACI</name>
<proteinExistence type="predicted"/>
<evidence type="ECO:0000313" key="2">
    <source>
        <dbReference type="EMBL" id="KAB7707944.1"/>
    </source>
</evidence>
<gene>
    <name evidence="2" type="ORF">F9802_04310</name>
</gene>
<evidence type="ECO:0000313" key="3">
    <source>
        <dbReference type="Proteomes" id="UP000429595"/>
    </source>
</evidence>
<feature type="region of interest" description="Disordered" evidence="1">
    <location>
        <begin position="31"/>
        <end position="59"/>
    </location>
</feature>
<keyword evidence="3" id="KW-1185">Reference proteome</keyword>
<protein>
    <submittedName>
        <fullName evidence="2">Uncharacterized protein</fullName>
    </submittedName>
</protein>
<comment type="caution">
    <text evidence="2">The sequence shown here is derived from an EMBL/GenBank/DDBJ whole genome shotgun (WGS) entry which is preliminary data.</text>
</comment>
<dbReference type="EMBL" id="WEIO01000002">
    <property type="protein sequence ID" value="KAB7707944.1"/>
    <property type="molecule type" value="Genomic_DNA"/>
</dbReference>
<organism evidence="2 3">
    <name type="scientific">Bacillus aerolatus</name>
    <dbReference type="NCBI Taxonomy" id="2653354"/>
    <lineage>
        <taxon>Bacteria</taxon>
        <taxon>Bacillati</taxon>
        <taxon>Bacillota</taxon>
        <taxon>Bacilli</taxon>
        <taxon>Bacillales</taxon>
        <taxon>Bacillaceae</taxon>
        <taxon>Bacillus</taxon>
    </lineage>
</organism>
<sequence>MTRGARHCSWTVEKRKALVQPDSGFIALDEKSRSWTSTERAKSAYGLAPAAGQSKSEAD</sequence>
<dbReference type="Proteomes" id="UP000429595">
    <property type="component" value="Unassembled WGS sequence"/>
</dbReference>
<dbReference type="AlphaFoldDB" id="A0A6I1FNA7"/>
<evidence type="ECO:0000256" key="1">
    <source>
        <dbReference type="SAM" id="MobiDB-lite"/>
    </source>
</evidence>
<accession>A0A6I1FNA7</accession>